<name>M1XS20_NATM8</name>
<dbReference type="GeneID" id="14651571"/>
<evidence type="ECO:0000313" key="2">
    <source>
        <dbReference type="EMBL" id="CCQ37046.1"/>
    </source>
</evidence>
<dbReference type="KEGG" id="nmo:Nmlp_2895"/>
<dbReference type="HOGENOM" id="CLU_2730524_0_0_2"/>
<reference evidence="2 3" key="1">
    <citation type="journal article" date="2013" name="Genome Announc.">
        <title>Genome of the haloarchaeon Natronomonas moolapensis, a neutrophilic member of a previously haloalkaliphilic genus.</title>
        <authorList>
            <person name="Dyall-Smith M.L."/>
            <person name="Pfeiffer F."/>
            <person name="Oberwinkler T."/>
            <person name="Klee K."/>
            <person name="Rampp M."/>
            <person name="Palm P."/>
            <person name="Gross K."/>
            <person name="Schuster S.C."/>
            <person name="Oesterhelt D."/>
        </authorList>
    </citation>
    <scope>NUCLEOTIDE SEQUENCE [LARGE SCALE GENOMIC DNA]</scope>
    <source>
        <strain evidence="3">DSM 18674 / JCM 14361 / 8.8.11</strain>
    </source>
</reference>
<sequence>MNRTRLLSAALVVLVVVWTAGSASELFLTTLSVGPDVAPAAVTLLALVALVLAAIALGARGRRWLDNPETYW</sequence>
<feature type="transmembrane region" description="Helical" evidence="1">
    <location>
        <begin position="38"/>
        <end position="59"/>
    </location>
</feature>
<dbReference type="Proteomes" id="UP000011867">
    <property type="component" value="Chromosome"/>
</dbReference>
<evidence type="ECO:0000256" key="1">
    <source>
        <dbReference type="SAM" id="Phobius"/>
    </source>
</evidence>
<dbReference type="RefSeq" id="WP_015409808.1">
    <property type="nucleotide sequence ID" value="NC_020388.1"/>
</dbReference>
<organism evidence="2 3">
    <name type="scientific">Natronomonas moolapensis (strain DSM 18674 / CECT 7526 / JCM 14361 / 8.8.11)</name>
    <dbReference type="NCBI Taxonomy" id="268739"/>
    <lineage>
        <taxon>Archaea</taxon>
        <taxon>Methanobacteriati</taxon>
        <taxon>Methanobacteriota</taxon>
        <taxon>Stenosarchaea group</taxon>
        <taxon>Halobacteria</taxon>
        <taxon>Halobacteriales</taxon>
        <taxon>Natronomonadaceae</taxon>
        <taxon>Natronomonas</taxon>
    </lineage>
</organism>
<dbReference type="AlphaFoldDB" id="M1XS20"/>
<proteinExistence type="predicted"/>
<keyword evidence="1" id="KW-0472">Membrane</keyword>
<evidence type="ECO:0000313" key="3">
    <source>
        <dbReference type="Proteomes" id="UP000011867"/>
    </source>
</evidence>
<protein>
    <submittedName>
        <fullName evidence="2">Uncharacterized protein</fullName>
    </submittedName>
</protein>
<keyword evidence="1" id="KW-0812">Transmembrane</keyword>
<dbReference type="EMBL" id="HF582854">
    <property type="protein sequence ID" value="CCQ37046.1"/>
    <property type="molecule type" value="Genomic_DNA"/>
</dbReference>
<keyword evidence="1" id="KW-1133">Transmembrane helix</keyword>
<accession>M1XS20</accession>
<keyword evidence="3" id="KW-1185">Reference proteome</keyword>
<gene>
    <name evidence="2" type="ordered locus">Nmlp_2895</name>
</gene>